<evidence type="ECO:0000256" key="5">
    <source>
        <dbReference type="ARBA" id="ARBA00022833"/>
    </source>
</evidence>
<dbReference type="GO" id="GO:0030678">
    <property type="term" value="C:mitochondrial ribonuclease P complex"/>
    <property type="evidence" value="ECO:0007669"/>
    <property type="project" value="TreeGrafter"/>
</dbReference>
<reference evidence="9 10" key="1">
    <citation type="journal article" date="2023" name="BMC Biol.">
        <title>The compact genome of the sponge Oopsacas minuta (Hexactinellida) is lacking key metazoan core genes.</title>
        <authorList>
            <person name="Santini S."/>
            <person name="Schenkelaars Q."/>
            <person name="Jourda C."/>
            <person name="Duchesne M."/>
            <person name="Belahbib H."/>
            <person name="Rocher C."/>
            <person name="Selva M."/>
            <person name="Riesgo A."/>
            <person name="Vervoort M."/>
            <person name="Leys S.P."/>
            <person name="Kodjabachian L."/>
            <person name="Le Bivic A."/>
            <person name="Borchiellini C."/>
            <person name="Claverie J.M."/>
            <person name="Renard E."/>
        </authorList>
    </citation>
    <scope>NUCLEOTIDE SEQUENCE [LARGE SCALE GENOMIC DNA]</scope>
    <source>
        <strain evidence="9">SPO-2</strain>
    </source>
</reference>
<comment type="caution">
    <text evidence="9">The sequence shown here is derived from an EMBL/GenBank/DDBJ whole genome shotgun (WGS) entry which is preliminary data.</text>
</comment>
<dbReference type="Pfam" id="PF16953">
    <property type="entry name" value="PRORP"/>
    <property type="match status" value="1"/>
</dbReference>
<name>A0AAV7KKP5_9METZ</name>
<proteinExistence type="inferred from homology"/>
<accession>A0AAV7KKP5</accession>
<evidence type="ECO:0000259" key="8">
    <source>
        <dbReference type="Pfam" id="PF16953"/>
    </source>
</evidence>
<dbReference type="AlphaFoldDB" id="A0AAV7KKP5"/>
<evidence type="ECO:0000256" key="6">
    <source>
        <dbReference type="ARBA" id="ARBA00022946"/>
    </source>
</evidence>
<evidence type="ECO:0000256" key="1">
    <source>
        <dbReference type="ARBA" id="ARBA00004173"/>
    </source>
</evidence>
<keyword evidence="10" id="KW-1185">Reference proteome</keyword>
<comment type="subcellular location">
    <subcellularLocation>
        <location evidence="1">Mitochondrion</location>
    </subcellularLocation>
</comment>
<dbReference type="Gene3D" id="3.40.50.11980">
    <property type="match status" value="1"/>
</dbReference>
<evidence type="ECO:0000256" key="2">
    <source>
        <dbReference type="ARBA" id="ARBA00007626"/>
    </source>
</evidence>
<keyword evidence="3" id="KW-0479">Metal-binding</keyword>
<keyword evidence="6" id="KW-0809">Transit peptide</keyword>
<feature type="domain" description="PRORP" evidence="8">
    <location>
        <begin position="244"/>
        <end position="469"/>
    </location>
</feature>
<evidence type="ECO:0000256" key="7">
    <source>
        <dbReference type="ARBA" id="ARBA00023128"/>
    </source>
</evidence>
<keyword evidence="5" id="KW-0862">Zinc</keyword>
<gene>
    <name evidence="9" type="ORF">LOD99_9599</name>
</gene>
<evidence type="ECO:0000256" key="3">
    <source>
        <dbReference type="ARBA" id="ARBA00022723"/>
    </source>
</evidence>
<dbReference type="PANTHER" id="PTHR13547:SF1">
    <property type="entry name" value="MITOCHONDRIAL RIBONUCLEASE P CATALYTIC SUBUNIT"/>
    <property type="match status" value="1"/>
</dbReference>
<dbReference type="GO" id="GO:0001682">
    <property type="term" value="P:tRNA 5'-leader removal"/>
    <property type="evidence" value="ECO:0007669"/>
    <property type="project" value="TreeGrafter"/>
</dbReference>
<sequence length="478" mass="55405">MFCFYRRIIPGINVRSFSNNSFHDTEYRLRIPKLKTFSSTEEKELYRLAKSKDYNNAFQLFTNLKEQKSKFSPQVLKIGVDLSVETGNPISFNELCSYLEELSIQPEPALLSSLISNAITNQQTDLLLEMLDRIFSKQLPLRKFAFTSAMDYLLSQTKDYQAVDNLVSSFLSLNCKQIDYLLNALSIAVEKDPNNSVLLGTFKKVLLHYHNHKLAVIASEVFNQLIATFSKLNPSINSDVRLERGFCSNCETKLRDLEVTDEEYKILFSEVNRIFTNQYINYQRTEQMKAELSAFQDIFYTFSNSVANTKNKVLFVDGMNVSYINQKGFRIEVLKDRIAEVKNVFSISNAFIVVRRVVLRTPSNITNWKLLEKQNSLFTTSYDSRDDLFAVYGALSMKQRGYILTNDHMSELKNDIPVSLHHILDKWYYKHVINFQNYPFKFNHSKDLTLKAVQYRGDGTIHIPLDNSELWCCVKLAN</sequence>
<dbReference type="InterPro" id="IPR031595">
    <property type="entry name" value="PRORP_C"/>
</dbReference>
<evidence type="ECO:0000256" key="4">
    <source>
        <dbReference type="ARBA" id="ARBA00022801"/>
    </source>
</evidence>
<comment type="similarity">
    <text evidence="2">Belongs to the PPR family. P subfamily.</text>
</comment>
<keyword evidence="4" id="KW-0378">Hydrolase</keyword>
<dbReference type="Proteomes" id="UP001165289">
    <property type="component" value="Unassembled WGS sequence"/>
</dbReference>
<evidence type="ECO:0000313" key="9">
    <source>
        <dbReference type="EMBL" id="KAI6662012.1"/>
    </source>
</evidence>
<dbReference type="GO" id="GO:0004526">
    <property type="term" value="F:ribonuclease P activity"/>
    <property type="evidence" value="ECO:0007669"/>
    <property type="project" value="TreeGrafter"/>
</dbReference>
<dbReference type="PANTHER" id="PTHR13547">
    <property type="match status" value="1"/>
</dbReference>
<dbReference type="EMBL" id="JAKMXF010000001">
    <property type="protein sequence ID" value="KAI6662012.1"/>
    <property type="molecule type" value="Genomic_DNA"/>
</dbReference>
<dbReference type="GO" id="GO:0097745">
    <property type="term" value="P:mitochondrial tRNA 5'-end processing"/>
    <property type="evidence" value="ECO:0007669"/>
    <property type="project" value="TreeGrafter"/>
</dbReference>
<keyword evidence="7" id="KW-0496">Mitochondrion</keyword>
<evidence type="ECO:0000313" key="10">
    <source>
        <dbReference type="Proteomes" id="UP001165289"/>
    </source>
</evidence>
<protein>
    <submittedName>
        <fullName evidence="9">Mitochondrial ribonuclease P protein 3 isoform X2</fullName>
    </submittedName>
</protein>
<dbReference type="GO" id="GO:0046872">
    <property type="term" value="F:metal ion binding"/>
    <property type="evidence" value="ECO:0007669"/>
    <property type="project" value="UniProtKB-KW"/>
</dbReference>
<organism evidence="9 10">
    <name type="scientific">Oopsacas minuta</name>
    <dbReference type="NCBI Taxonomy" id="111878"/>
    <lineage>
        <taxon>Eukaryota</taxon>
        <taxon>Metazoa</taxon>
        <taxon>Porifera</taxon>
        <taxon>Hexactinellida</taxon>
        <taxon>Hexasterophora</taxon>
        <taxon>Lyssacinosida</taxon>
        <taxon>Leucopsacidae</taxon>
        <taxon>Oopsacas</taxon>
    </lineage>
</organism>